<evidence type="ECO:0000256" key="1">
    <source>
        <dbReference type="ARBA" id="ARBA00022747"/>
    </source>
</evidence>
<evidence type="ECO:0000259" key="2">
    <source>
        <dbReference type="Pfam" id="PF02384"/>
    </source>
</evidence>
<dbReference type="InterPro" id="IPR002052">
    <property type="entry name" value="DNA_methylase_N6_adenine_CS"/>
</dbReference>
<organism evidence="4">
    <name type="scientific">hydrothermal vent metagenome</name>
    <dbReference type="NCBI Taxonomy" id="652676"/>
    <lineage>
        <taxon>unclassified sequences</taxon>
        <taxon>metagenomes</taxon>
        <taxon>ecological metagenomes</taxon>
    </lineage>
</organism>
<dbReference type="PRINTS" id="PR00507">
    <property type="entry name" value="N12N6MTFRASE"/>
</dbReference>
<dbReference type="GO" id="GO:0009007">
    <property type="term" value="F:site-specific DNA-methyltransferase (adenine-specific) activity"/>
    <property type="evidence" value="ECO:0007669"/>
    <property type="project" value="UniProtKB-EC"/>
</dbReference>
<reference evidence="4" key="1">
    <citation type="submission" date="2018-06" db="EMBL/GenBank/DDBJ databases">
        <authorList>
            <person name="Zhirakovskaya E."/>
        </authorList>
    </citation>
    <scope>NUCLEOTIDE SEQUENCE</scope>
</reference>
<feature type="domain" description="Type I restriction enzyme R protein N-terminal" evidence="3">
    <location>
        <begin position="36"/>
        <end position="153"/>
    </location>
</feature>
<name>A0A3B1BK66_9ZZZZ</name>
<dbReference type="EMBL" id="UOGD01000002">
    <property type="protein sequence ID" value="VAX14921.1"/>
    <property type="molecule type" value="Genomic_DNA"/>
</dbReference>
<dbReference type="Pfam" id="PF02384">
    <property type="entry name" value="N6_Mtase"/>
    <property type="match status" value="1"/>
</dbReference>
<accession>A0A3B1BK66</accession>
<dbReference type="InterPro" id="IPR029063">
    <property type="entry name" value="SAM-dependent_MTases_sf"/>
</dbReference>
<gene>
    <name evidence="4" type="ORF">MNBD_IGNAVI01-1030</name>
</gene>
<proteinExistence type="predicted"/>
<dbReference type="PANTHER" id="PTHR42998:SF1">
    <property type="entry name" value="TYPE I RESTRICTION ENZYME HINDI METHYLASE SUBUNIT"/>
    <property type="match status" value="1"/>
</dbReference>
<keyword evidence="4" id="KW-0489">Methyltransferase</keyword>
<keyword evidence="4" id="KW-0808">Transferase</keyword>
<dbReference type="InterPro" id="IPR029464">
    <property type="entry name" value="HSDR_N"/>
</dbReference>
<dbReference type="GO" id="GO:0009307">
    <property type="term" value="P:DNA restriction-modification system"/>
    <property type="evidence" value="ECO:0007669"/>
    <property type="project" value="UniProtKB-KW"/>
</dbReference>
<feature type="domain" description="DNA methylase adenine-specific" evidence="2">
    <location>
        <begin position="316"/>
        <end position="632"/>
    </location>
</feature>
<dbReference type="Gene3D" id="3.40.50.150">
    <property type="entry name" value="Vaccinia Virus protein VP39"/>
    <property type="match status" value="1"/>
</dbReference>
<dbReference type="PROSITE" id="PS00092">
    <property type="entry name" value="N6_MTASE"/>
    <property type="match status" value="1"/>
</dbReference>
<dbReference type="SUPFAM" id="SSF53335">
    <property type="entry name" value="S-adenosyl-L-methionine-dependent methyltransferases"/>
    <property type="match status" value="1"/>
</dbReference>
<dbReference type="EC" id="2.1.1.72" evidence="4"/>
<dbReference type="InterPro" id="IPR052916">
    <property type="entry name" value="Type-I_RE_MTase_Subunit"/>
</dbReference>
<keyword evidence="1" id="KW-0680">Restriction system</keyword>
<dbReference type="PANTHER" id="PTHR42998">
    <property type="entry name" value="TYPE I RESTRICTION ENZYME HINDVIIP M PROTEIN-RELATED"/>
    <property type="match status" value="1"/>
</dbReference>
<dbReference type="Pfam" id="PF13588">
    <property type="entry name" value="HSDR_N_2"/>
    <property type="match status" value="1"/>
</dbReference>
<protein>
    <submittedName>
        <fullName evidence="4">Type I restriction-modification system, DNA-methyltransferase subunit M / Type I restriction-modification system, specificity subunit S</fullName>
        <ecNumber evidence="4">2.1.1.72</ecNumber>
    </submittedName>
</protein>
<dbReference type="InterPro" id="IPR003356">
    <property type="entry name" value="DNA_methylase_A-5"/>
</dbReference>
<evidence type="ECO:0000313" key="4">
    <source>
        <dbReference type="EMBL" id="VAX14921.1"/>
    </source>
</evidence>
<dbReference type="GO" id="GO:0003677">
    <property type="term" value="F:DNA binding"/>
    <property type="evidence" value="ECO:0007669"/>
    <property type="project" value="InterPro"/>
</dbReference>
<dbReference type="AlphaFoldDB" id="A0A3B1BK66"/>
<sequence>MSLLKQGIEKGYIKLDDNKKVITYVHQNKKRNFKNPEEKIQAETFLKLILLYGYSEKRIKQFVNITKGSNKSFGEADIVVYNDDKLTQPYLIVECKKEEVSEQEFEQAVNQAFSYAYVTPNNIKFIWVTSGIKNRYFEFNKDKDERKNVPDIPQFGVEQLAKYKFVKGGFDQTKIGEKKIKYGTQQFFELSVVAEEELTRRFKQAHNSLWAGGEMNPSQAFDELDKLIFCKIWDEQYTIDENSKRFRPRKKGEPYLFQTFAKESVKELTNRIKSIYEQGKTKDLEVFKDNIQLAPEKVKTVVGYLEGINLSKTDLDSKGKAFETFMSSYFRGDFGQFFTPRPIVKFIISVLPIDNTHKVLDTSCGSGGFLLYALDKIREQANEYFPEWKDDLEESKEHYKYWHDFALNNLFGIEINDQIARSAKMNMIIHDDGHTNVISTDGLLKSDEIIKRSGNNNFKYNSFDFIITNPPFGSSVKQTEKAYLHQYNFGLKEVDWLDIKNSAVHKRANQSTEILFIEQCRNFLKPNGYLAIVVPDGILTNSSLQYVRDQIEDWYRIIAVVSMPQSAFSHTGAGVKSSVLFLKKLNDKESENISNKKLALKEKIKKDNDYKAKVEQIEAKKKQIIKFHKGFENNIGLTDKKKIEKTDSFKKWKSEISAVYTKKINELKETIDEIYLSEKQKILDNYPIFMAIAEDIGYDATGKETGNNELDFIGKELKSFIKHIEENE</sequence>
<dbReference type="GO" id="GO:0032259">
    <property type="term" value="P:methylation"/>
    <property type="evidence" value="ECO:0007669"/>
    <property type="project" value="UniProtKB-KW"/>
</dbReference>
<evidence type="ECO:0000259" key="3">
    <source>
        <dbReference type="Pfam" id="PF13588"/>
    </source>
</evidence>
<dbReference type="GO" id="GO:0008170">
    <property type="term" value="F:N-methyltransferase activity"/>
    <property type="evidence" value="ECO:0007669"/>
    <property type="project" value="InterPro"/>
</dbReference>